<dbReference type="AlphaFoldDB" id="A0A6A4NQI2"/>
<organism evidence="1 2">
    <name type="scientific">Lupinus albus</name>
    <name type="common">White lupine</name>
    <name type="synonym">Lupinus termis</name>
    <dbReference type="NCBI Taxonomy" id="3870"/>
    <lineage>
        <taxon>Eukaryota</taxon>
        <taxon>Viridiplantae</taxon>
        <taxon>Streptophyta</taxon>
        <taxon>Embryophyta</taxon>
        <taxon>Tracheophyta</taxon>
        <taxon>Spermatophyta</taxon>
        <taxon>Magnoliopsida</taxon>
        <taxon>eudicotyledons</taxon>
        <taxon>Gunneridae</taxon>
        <taxon>Pentapetalae</taxon>
        <taxon>rosids</taxon>
        <taxon>fabids</taxon>
        <taxon>Fabales</taxon>
        <taxon>Fabaceae</taxon>
        <taxon>Papilionoideae</taxon>
        <taxon>50 kb inversion clade</taxon>
        <taxon>genistoids sensu lato</taxon>
        <taxon>core genistoids</taxon>
        <taxon>Genisteae</taxon>
        <taxon>Lupinus</taxon>
    </lineage>
</organism>
<keyword evidence="2" id="KW-1185">Reference proteome</keyword>
<name>A0A6A4NQI2_LUPAL</name>
<sequence length="103" mass="11689">MFCMLYQCSLHNLVTYSMDLELFNEFWRLGSSPVLDSPVLECEAQITLKIKKYFLIKNNLKSIPLKNVKGHMSSSKPVLDSSGEDSCSLLAYSPCLKVYSIFP</sequence>
<gene>
    <name evidence="1" type="ORF">Lalb_Chr22g0359821</name>
</gene>
<comment type="caution">
    <text evidence="1">The sequence shown here is derived from an EMBL/GenBank/DDBJ whole genome shotgun (WGS) entry which is preliminary data.</text>
</comment>
<evidence type="ECO:0000313" key="1">
    <source>
        <dbReference type="EMBL" id="KAE9588838.1"/>
    </source>
</evidence>
<proteinExistence type="predicted"/>
<accession>A0A6A4NQI2</accession>
<dbReference type="EMBL" id="WOCE01000022">
    <property type="protein sequence ID" value="KAE9588838.1"/>
    <property type="molecule type" value="Genomic_DNA"/>
</dbReference>
<protein>
    <submittedName>
        <fullName evidence="1">Uncharacterized protein</fullName>
    </submittedName>
</protein>
<evidence type="ECO:0000313" key="2">
    <source>
        <dbReference type="Proteomes" id="UP000447434"/>
    </source>
</evidence>
<dbReference type="Proteomes" id="UP000447434">
    <property type="component" value="Chromosome 22"/>
</dbReference>
<reference evidence="2" key="1">
    <citation type="journal article" date="2020" name="Nat. Commun.">
        <title>Genome sequence of the cluster root forming white lupin.</title>
        <authorList>
            <person name="Hufnagel B."/>
            <person name="Marques A."/>
            <person name="Soriano A."/>
            <person name="Marques L."/>
            <person name="Divol F."/>
            <person name="Doumas P."/>
            <person name="Sallet E."/>
            <person name="Mancinotti D."/>
            <person name="Carrere S."/>
            <person name="Marande W."/>
            <person name="Arribat S."/>
            <person name="Keller J."/>
            <person name="Huneau C."/>
            <person name="Blein T."/>
            <person name="Aime D."/>
            <person name="Laguerre M."/>
            <person name="Taylor J."/>
            <person name="Schubert V."/>
            <person name="Nelson M."/>
            <person name="Geu-Flores F."/>
            <person name="Crespi M."/>
            <person name="Gallardo-Guerrero K."/>
            <person name="Delaux P.-M."/>
            <person name="Salse J."/>
            <person name="Berges H."/>
            <person name="Guyot R."/>
            <person name="Gouzy J."/>
            <person name="Peret B."/>
        </authorList>
    </citation>
    <scope>NUCLEOTIDE SEQUENCE [LARGE SCALE GENOMIC DNA]</scope>
    <source>
        <strain evidence="2">cv. Amiga</strain>
    </source>
</reference>